<protein>
    <submittedName>
        <fullName evidence="1">Uncharacterized protein</fullName>
    </submittedName>
</protein>
<accession>K4HZF7</accession>
<proteinExistence type="predicted"/>
<evidence type="ECO:0000313" key="1">
    <source>
        <dbReference type="EMBL" id="AFU62971.1"/>
    </source>
</evidence>
<dbReference type="GeneID" id="13826454"/>
<evidence type="ECO:0000313" key="2">
    <source>
        <dbReference type="Proteomes" id="UP000008038"/>
    </source>
</evidence>
<gene>
    <name evidence="1" type="ORF">Redjac_0070</name>
</gene>
<reference evidence="1 2" key="1">
    <citation type="journal article" date="2013" name="PLoS ONE">
        <title>Enhanced de novo assembly of high throughput pyrosequencing data using whole genome mapping.</title>
        <authorList>
            <person name="Onmus-Leone F."/>
            <person name="Hang J."/>
            <person name="Clifford R.J."/>
            <person name="Yang Y."/>
            <person name="Riley M.C."/>
            <person name="Kuschner R.A."/>
            <person name="Waterman P.E."/>
            <person name="Lesho E.P."/>
        </authorList>
    </citation>
    <scope>NUCLEOTIDE SEQUENCE [LARGE SCALE GENOMIC DNA]</scope>
</reference>
<sequence length="406" mass="44138">MPVIWFTGFNGFEPYIHDPTMRLTNSDSYSNFVTKDIDNYVGRLVGSIVRNGSRTQLNAPYIRLFGRKYSSSIDLGNGYLQGHVSSAPWGSGKRALSLAMVKNSSPRFDAYGGFCFQTPASSIDKSYRVGFRIMATSPALVTGYYDLSFSNIANSPTEFFRDPIWLDNSLYGRPIYYEIEWNYATSVVTLFRDGAQVSQRNMSGASLNGGFAIYTEFYYSGTSTSWISNSWFSMSDMYWQTIESGADVALGPGTVVASARPESDDVVEFSRPDGYSSNAQVVSANTYGSLNGHITPSSANRILTGDSVGMQDLYNLNLSDVTSTLASVEAVSVRTVASNPGTTSMKFGAIAKSGAVQVEPVEPMQVNPNEPSYVASTTVLTSDPSDGARWNMAKLANLKVGTKIIS</sequence>
<name>K4HZF7_9CAUD</name>
<dbReference type="Proteomes" id="UP000008038">
    <property type="component" value="Segment"/>
</dbReference>
<dbReference type="OrthoDB" id="4449at10239"/>
<organism evidence="1 2">
    <name type="scientific">Providencia phage Redjac</name>
    <dbReference type="NCBI Taxonomy" id="1235559"/>
    <lineage>
        <taxon>Viruses</taxon>
        <taxon>Duplodnaviria</taxon>
        <taxon>Heunggongvirae</taxon>
        <taxon>Uroviricota</taxon>
        <taxon>Caudoviricetes</taxon>
        <taxon>Casjensviridae</taxon>
        <taxon>Redjacvirus</taxon>
        <taxon>Redjacvirus redjac</taxon>
    </lineage>
</organism>
<dbReference type="EMBL" id="JX296113">
    <property type="protein sequence ID" value="AFU62971.1"/>
    <property type="molecule type" value="Genomic_DNA"/>
</dbReference>
<dbReference type="RefSeq" id="YP_006905991.1">
    <property type="nucleotide sequence ID" value="NC_018832.1"/>
</dbReference>
<keyword evidence="2" id="KW-1185">Reference proteome</keyword>
<dbReference type="KEGG" id="vg:13826454"/>